<comment type="function">
    <text evidence="1">This protein may play a role in the biosynthesis of the prosthetic group of nitrogenase (FeMo cofactor).</text>
</comment>
<evidence type="ECO:0000256" key="5">
    <source>
        <dbReference type="ARBA" id="ARBA00023231"/>
    </source>
</evidence>
<proteinExistence type="inferred from homology"/>
<name>A0ABT7QVI2_9BACT</name>
<dbReference type="Pfam" id="PF00148">
    <property type="entry name" value="Oxidored_nitro"/>
    <property type="match status" value="1"/>
</dbReference>
<sequence>MEVNYAIELSKHEHKPLQINPIKHSQPMGAALAFYGIRNCLPLMHASQGCASYTKVFFTRHFNEPIPMYNTSVSDITAVLDGGDYSILLSIENITKKNKFKPEIIGLHTTGLTETKGDDVRGVGMHIEIPYCYVNTPDYEGGMESGWALTAKALIDQHTRPYDQVRPNKLLLLPHVSMQPVEVEKIKEMCENFGFETYALPDLSTSMDGFFGEQQGKLAQGGIGIDEIEVLGNCATVVSIGSSMRIAAEALLVKNPKIRHIHFDHLMGQDMNDNFVASLMEIRQIEPSPSVKRWRGRLQDVMLDSHFLIGSSRFVITGEPDMCIGMTELIQSVGGTIEAVVSTVYSPVLEKIEAKKVFVGDLEDAKVHFKNADLVISNFHAERILHIDEQSHAGLVLRGFPNYEELGNQLKNDQLYEGSTYFLLEIANKLREVKHHG</sequence>
<evidence type="ECO:0000256" key="2">
    <source>
        <dbReference type="ARBA" id="ARBA00005155"/>
    </source>
</evidence>
<evidence type="ECO:0000313" key="9">
    <source>
        <dbReference type="Proteomes" id="UP001169069"/>
    </source>
</evidence>
<dbReference type="PANTHER" id="PTHR33712">
    <property type="entry name" value="LIGHT-INDEPENDENT PROTOCHLOROPHYLLIDE REDUCTASE SUBUNIT B"/>
    <property type="match status" value="1"/>
</dbReference>
<dbReference type="NCBIfam" id="TIGR01285">
    <property type="entry name" value="nifN"/>
    <property type="match status" value="1"/>
</dbReference>
<dbReference type="PROSITE" id="PS00699">
    <property type="entry name" value="NITROGENASE_1_1"/>
    <property type="match status" value="1"/>
</dbReference>
<evidence type="ECO:0000259" key="7">
    <source>
        <dbReference type="Pfam" id="PF00148"/>
    </source>
</evidence>
<dbReference type="Proteomes" id="UP001169069">
    <property type="component" value="Unassembled WGS sequence"/>
</dbReference>
<gene>
    <name evidence="8" type="primary">nifN</name>
    <name evidence="8" type="ORF">PGH07_01440</name>
</gene>
<dbReference type="PANTHER" id="PTHR33712:SF7">
    <property type="entry name" value="LIGHT-INDEPENDENT PROTOCHLOROPHYLLIDE REDUCTASE SUBUNIT B"/>
    <property type="match status" value="1"/>
</dbReference>
<dbReference type="InterPro" id="IPR050152">
    <property type="entry name" value="ChlB/BchB/BchZ"/>
</dbReference>
<dbReference type="InterPro" id="IPR005975">
    <property type="entry name" value="Nase_Mo-Fe_CF"/>
</dbReference>
<comment type="caution">
    <text evidence="8">The sequence shown here is derived from an EMBL/GenBank/DDBJ whole genome shotgun (WGS) entry which is preliminary data.</text>
</comment>
<keyword evidence="5 6" id="KW-0535">Nitrogen fixation</keyword>
<evidence type="ECO:0000313" key="8">
    <source>
        <dbReference type="EMBL" id="MDM5270836.1"/>
    </source>
</evidence>
<dbReference type="Gene3D" id="6.10.250.1090">
    <property type="match status" value="1"/>
</dbReference>
<dbReference type="InterPro" id="IPR000510">
    <property type="entry name" value="Nase/OxRdtase_comp1"/>
</dbReference>
<evidence type="ECO:0000256" key="1">
    <source>
        <dbReference type="ARBA" id="ARBA00003171"/>
    </source>
</evidence>
<dbReference type="EMBL" id="JAQIBD010000001">
    <property type="protein sequence ID" value="MDM5270836.1"/>
    <property type="molecule type" value="Genomic_DNA"/>
</dbReference>
<dbReference type="InterPro" id="IPR000318">
    <property type="entry name" value="Nase_comp1_CS"/>
</dbReference>
<comment type="similarity">
    <text evidence="3 6">Belongs to the NifD/NifK/NifE/NifN family.</text>
</comment>
<evidence type="ECO:0000256" key="4">
    <source>
        <dbReference type="ARBA" id="ARBA00013282"/>
    </source>
</evidence>
<accession>A0ABT7QVI2</accession>
<dbReference type="RefSeq" id="WP_289412112.1">
    <property type="nucleotide sequence ID" value="NZ_JAQIBD010000001.1"/>
</dbReference>
<feature type="domain" description="Nitrogenase/oxidoreductase component 1" evidence="7">
    <location>
        <begin position="25"/>
        <end position="430"/>
    </location>
</feature>
<reference evidence="8" key="1">
    <citation type="submission" date="2023-01" db="EMBL/GenBank/DDBJ databases">
        <title>Sulfurovum sp. zt1-1 genome assembly.</title>
        <authorList>
            <person name="Wang J."/>
        </authorList>
    </citation>
    <scope>NUCLEOTIDE SEQUENCE</scope>
    <source>
        <strain evidence="8">Zt1-1</strain>
    </source>
</reference>
<keyword evidence="9" id="KW-1185">Reference proteome</keyword>
<protein>
    <recommendedName>
        <fullName evidence="4">Nitrogenase iron-molybdenum cofactor biosynthesis protein NifN</fullName>
    </recommendedName>
</protein>
<evidence type="ECO:0000256" key="3">
    <source>
        <dbReference type="ARBA" id="ARBA00011002"/>
    </source>
</evidence>
<evidence type="ECO:0000256" key="6">
    <source>
        <dbReference type="RuleBase" id="RU004021"/>
    </source>
</evidence>
<dbReference type="Gene3D" id="3.40.50.1980">
    <property type="entry name" value="Nitrogenase molybdenum iron protein domain"/>
    <property type="match status" value="3"/>
</dbReference>
<organism evidence="8 9">
    <name type="scientific">Sulfurovum zhangzhouensis</name>
    <dbReference type="NCBI Taxonomy" id="3019067"/>
    <lineage>
        <taxon>Bacteria</taxon>
        <taxon>Pseudomonadati</taxon>
        <taxon>Campylobacterota</taxon>
        <taxon>Epsilonproteobacteria</taxon>
        <taxon>Campylobacterales</taxon>
        <taxon>Sulfurovaceae</taxon>
        <taxon>Sulfurovum</taxon>
    </lineage>
</organism>
<comment type="pathway">
    <text evidence="2">Cofactor biosynthesis; Fe-Mo cofactor biosynthesis.</text>
</comment>
<dbReference type="SUPFAM" id="SSF53807">
    <property type="entry name" value="Helical backbone' metal receptor"/>
    <property type="match status" value="1"/>
</dbReference>